<dbReference type="AlphaFoldDB" id="A0AAN8TLE3"/>
<dbReference type="EMBL" id="JBANQN010000005">
    <property type="protein sequence ID" value="KAK6789809.1"/>
    <property type="molecule type" value="Genomic_DNA"/>
</dbReference>
<sequence length="34" mass="3910">MGRGRPRRATQRLHEEEISHGIASSTKRHKQLGE</sequence>
<reference evidence="2 3" key="1">
    <citation type="submission" date="2024-02" db="EMBL/GenBank/DDBJ databases">
        <title>de novo genome assembly of Solanum bulbocastanum strain 11H21.</title>
        <authorList>
            <person name="Hosaka A.J."/>
        </authorList>
    </citation>
    <scope>NUCLEOTIDE SEQUENCE [LARGE SCALE GENOMIC DNA]</scope>
    <source>
        <tissue evidence="2">Young leaves</tissue>
    </source>
</reference>
<feature type="compositionally biased region" description="Basic residues" evidence="1">
    <location>
        <begin position="1"/>
        <end position="11"/>
    </location>
</feature>
<organism evidence="2 3">
    <name type="scientific">Solanum bulbocastanum</name>
    <name type="common">Wild potato</name>
    <dbReference type="NCBI Taxonomy" id="147425"/>
    <lineage>
        <taxon>Eukaryota</taxon>
        <taxon>Viridiplantae</taxon>
        <taxon>Streptophyta</taxon>
        <taxon>Embryophyta</taxon>
        <taxon>Tracheophyta</taxon>
        <taxon>Spermatophyta</taxon>
        <taxon>Magnoliopsida</taxon>
        <taxon>eudicotyledons</taxon>
        <taxon>Gunneridae</taxon>
        <taxon>Pentapetalae</taxon>
        <taxon>asterids</taxon>
        <taxon>lamiids</taxon>
        <taxon>Solanales</taxon>
        <taxon>Solanaceae</taxon>
        <taxon>Solanoideae</taxon>
        <taxon>Solaneae</taxon>
        <taxon>Solanum</taxon>
    </lineage>
</organism>
<dbReference type="Proteomes" id="UP001371456">
    <property type="component" value="Unassembled WGS sequence"/>
</dbReference>
<evidence type="ECO:0000313" key="2">
    <source>
        <dbReference type="EMBL" id="KAK6789809.1"/>
    </source>
</evidence>
<keyword evidence="3" id="KW-1185">Reference proteome</keyword>
<evidence type="ECO:0000256" key="1">
    <source>
        <dbReference type="SAM" id="MobiDB-lite"/>
    </source>
</evidence>
<comment type="caution">
    <text evidence="2">The sequence shown here is derived from an EMBL/GenBank/DDBJ whole genome shotgun (WGS) entry which is preliminary data.</text>
</comment>
<name>A0AAN8TLE3_SOLBU</name>
<accession>A0AAN8TLE3</accession>
<protein>
    <submittedName>
        <fullName evidence="2">Uncharacterized protein</fullName>
    </submittedName>
</protein>
<evidence type="ECO:0000313" key="3">
    <source>
        <dbReference type="Proteomes" id="UP001371456"/>
    </source>
</evidence>
<feature type="region of interest" description="Disordered" evidence="1">
    <location>
        <begin position="1"/>
        <end position="34"/>
    </location>
</feature>
<proteinExistence type="predicted"/>
<gene>
    <name evidence="2" type="ORF">RDI58_013609</name>
</gene>